<keyword evidence="2 5" id="KW-0812">Transmembrane</keyword>
<dbReference type="Proteomes" id="UP000284605">
    <property type="component" value="Unassembled WGS sequence"/>
</dbReference>
<sequence>MPTTAVFLASLALGGMVFFSFVIAPLVHRRLPPEHGGPFIREAFSTYYPLMALLTGMAALTMPPFWPATILALIAIGFVLAQLLLRPAVNDLADRRAAGDLAAAAEFKRLHGISMALNLAQMVALALIVWVAIDR</sequence>
<evidence type="ECO:0000256" key="2">
    <source>
        <dbReference type="ARBA" id="ARBA00022692"/>
    </source>
</evidence>
<evidence type="ECO:0000313" key="7">
    <source>
        <dbReference type="EMBL" id="RJF86710.1"/>
    </source>
</evidence>
<evidence type="ECO:0000256" key="1">
    <source>
        <dbReference type="ARBA" id="ARBA00004370"/>
    </source>
</evidence>
<evidence type="ECO:0000256" key="3">
    <source>
        <dbReference type="ARBA" id="ARBA00022989"/>
    </source>
</evidence>
<dbReference type="GO" id="GO:0016020">
    <property type="term" value="C:membrane"/>
    <property type="evidence" value="ECO:0007669"/>
    <property type="project" value="UniProtKB-SubCell"/>
</dbReference>
<comment type="subcellular location">
    <subcellularLocation>
        <location evidence="1">Membrane</location>
    </subcellularLocation>
</comment>
<feature type="transmembrane region" description="Helical" evidence="5">
    <location>
        <begin position="115"/>
        <end position="133"/>
    </location>
</feature>
<keyword evidence="8" id="KW-1185">Reference proteome</keyword>
<keyword evidence="4 5" id="KW-0472">Membrane</keyword>
<organism evidence="7 8">
    <name type="scientific">Oleomonas cavernae</name>
    <dbReference type="NCBI Taxonomy" id="2320859"/>
    <lineage>
        <taxon>Bacteria</taxon>
        <taxon>Pseudomonadati</taxon>
        <taxon>Pseudomonadota</taxon>
        <taxon>Alphaproteobacteria</taxon>
        <taxon>Acetobacterales</taxon>
        <taxon>Acetobacteraceae</taxon>
        <taxon>Oleomonas</taxon>
    </lineage>
</organism>
<dbReference type="OrthoDB" id="5741001at2"/>
<protein>
    <submittedName>
        <fullName evidence="7">DUF4149 domain-containing protein</fullName>
    </submittedName>
</protein>
<feature type="transmembrane region" description="Helical" evidence="5">
    <location>
        <begin position="65"/>
        <end position="85"/>
    </location>
</feature>
<dbReference type="Pfam" id="PF13664">
    <property type="entry name" value="DUF4149"/>
    <property type="match status" value="1"/>
</dbReference>
<evidence type="ECO:0000313" key="8">
    <source>
        <dbReference type="Proteomes" id="UP000284605"/>
    </source>
</evidence>
<evidence type="ECO:0000256" key="5">
    <source>
        <dbReference type="SAM" id="Phobius"/>
    </source>
</evidence>
<feature type="domain" description="TMEM205-like" evidence="6">
    <location>
        <begin position="8"/>
        <end position="96"/>
    </location>
</feature>
<comment type="caution">
    <text evidence="7">The sequence shown here is derived from an EMBL/GenBank/DDBJ whole genome shotgun (WGS) entry which is preliminary data.</text>
</comment>
<feature type="transmembrane region" description="Helical" evidence="5">
    <location>
        <begin position="6"/>
        <end position="27"/>
    </location>
</feature>
<proteinExistence type="predicted"/>
<keyword evidence="3 5" id="KW-1133">Transmembrane helix</keyword>
<name>A0A418W9L0_9PROT</name>
<dbReference type="InterPro" id="IPR025423">
    <property type="entry name" value="TMEM205-like"/>
</dbReference>
<dbReference type="AlphaFoldDB" id="A0A418W9L0"/>
<evidence type="ECO:0000259" key="6">
    <source>
        <dbReference type="Pfam" id="PF13664"/>
    </source>
</evidence>
<accession>A0A418W9L0</accession>
<evidence type="ECO:0000256" key="4">
    <source>
        <dbReference type="ARBA" id="ARBA00023136"/>
    </source>
</evidence>
<gene>
    <name evidence="7" type="ORF">D3874_06485</name>
</gene>
<dbReference type="EMBL" id="QYUK01000011">
    <property type="protein sequence ID" value="RJF86710.1"/>
    <property type="molecule type" value="Genomic_DNA"/>
</dbReference>
<dbReference type="RefSeq" id="WP_119777355.1">
    <property type="nucleotide sequence ID" value="NZ_QYUK01000011.1"/>
</dbReference>
<reference evidence="7 8" key="1">
    <citation type="submission" date="2018-09" db="EMBL/GenBank/DDBJ databases">
        <authorList>
            <person name="Zhu H."/>
        </authorList>
    </citation>
    <scope>NUCLEOTIDE SEQUENCE [LARGE SCALE GENOMIC DNA]</scope>
    <source>
        <strain evidence="7 8">K1W22B-8</strain>
    </source>
</reference>